<evidence type="ECO:0000313" key="1">
    <source>
        <dbReference type="EMBL" id="GMH10512.1"/>
    </source>
</evidence>
<dbReference type="Proteomes" id="UP001279734">
    <property type="component" value="Unassembled WGS sequence"/>
</dbReference>
<accession>A0AAD3XMQ8</accession>
<sequence length="107" mass="11700">MVLSCLSTCGFLPVWKPLAGPLLFAVCISSPIWKPLVVPLLSAQFEVFSDLGLLSGSWNAVIARGWCSCSHLRLVIDSYELPLNELPLDSVNRSKELDAINASQRVD</sequence>
<organism evidence="1 2">
    <name type="scientific">Nepenthes gracilis</name>
    <name type="common">Slender pitcher plant</name>
    <dbReference type="NCBI Taxonomy" id="150966"/>
    <lineage>
        <taxon>Eukaryota</taxon>
        <taxon>Viridiplantae</taxon>
        <taxon>Streptophyta</taxon>
        <taxon>Embryophyta</taxon>
        <taxon>Tracheophyta</taxon>
        <taxon>Spermatophyta</taxon>
        <taxon>Magnoliopsida</taxon>
        <taxon>eudicotyledons</taxon>
        <taxon>Gunneridae</taxon>
        <taxon>Pentapetalae</taxon>
        <taxon>Caryophyllales</taxon>
        <taxon>Nepenthaceae</taxon>
        <taxon>Nepenthes</taxon>
    </lineage>
</organism>
<gene>
    <name evidence="1" type="ORF">Nepgr_012353</name>
</gene>
<reference evidence="1" key="1">
    <citation type="submission" date="2023-05" db="EMBL/GenBank/DDBJ databases">
        <title>Nepenthes gracilis genome sequencing.</title>
        <authorList>
            <person name="Fukushima K."/>
        </authorList>
    </citation>
    <scope>NUCLEOTIDE SEQUENCE</scope>
    <source>
        <strain evidence="1">SING2019-196</strain>
    </source>
</reference>
<keyword evidence="2" id="KW-1185">Reference proteome</keyword>
<proteinExistence type="predicted"/>
<comment type="caution">
    <text evidence="1">The sequence shown here is derived from an EMBL/GenBank/DDBJ whole genome shotgun (WGS) entry which is preliminary data.</text>
</comment>
<dbReference type="AlphaFoldDB" id="A0AAD3XMQ8"/>
<evidence type="ECO:0000313" key="2">
    <source>
        <dbReference type="Proteomes" id="UP001279734"/>
    </source>
</evidence>
<name>A0AAD3XMQ8_NEPGR</name>
<protein>
    <submittedName>
        <fullName evidence="1">Uncharacterized protein</fullName>
    </submittedName>
</protein>
<dbReference type="EMBL" id="BSYO01000010">
    <property type="protein sequence ID" value="GMH10512.1"/>
    <property type="molecule type" value="Genomic_DNA"/>
</dbReference>